<dbReference type="SUPFAM" id="SSF51182">
    <property type="entry name" value="RmlC-like cupins"/>
    <property type="match status" value="1"/>
</dbReference>
<dbReference type="EC" id="4.3.2.3" evidence="5"/>
<dbReference type="CDD" id="cd20298">
    <property type="entry name" value="cupin_UAH"/>
    <property type="match status" value="1"/>
</dbReference>
<evidence type="ECO:0000313" key="6">
    <source>
        <dbReference type="Proteomes" id="UP001243009"/>
    </source>
</evidence>
<accession>A0ABT9E2G3</accession>
<evidence type="ECO:0000256" key="3">
    <source>
        <dbReference type="ARBA" id="ARBA00023239"/>
    </source>
</evidence>
<organism evidence="5 6">
    <name type="scientific">Paracraurococcus lichenis</name>
    <dbReference type="NCBI Taxonomy" id="3064888"/>
    <lineage>
        <taxon>Bacteria</taxon>
        <taxon>Pseudomonadati</taxon>
        <taxon>Pseudomonadota</taxon>
        <taxon>Alphaproteobacteria</taxon>
        <taxon>Acetobacterales</taxon>
        <taxon>Roseomonadaceae</taxon>
        <taxon>Paracraurococcus</taxon>
    </lineage>
</organism>
<dbReference type="GO" id="GO:0050385">
    <property type="term" value="F:ureidoglycolate lyase activity"/>
    <property type="evidence" value="ECO:0007669"/>
    <property type="project" value="UniProtKB-EC"/>
</dbReference>
<evidence type="ECO:0000256" key="4">
    <source>
        <dbReference type="ARBA" id="ARBA00047684"/>
    </source>
</evidence>
<name>A0ABT9E2G3_9PROT</name>
<evidence type="ECO:0000256" key="1">
    <source>
        <dbReference type="ARBA" id="ARBA00011738"/>
    </source>
</evidence>
<reference evidence="5 6" key="1">
    <citation type="submission" date="2023-08" db="EMBL/GenBank/DDBJ databases">
        <title>The draft genome sequence of Paracraurococcus sp. LOR1-02.</title>
        <authorList>
            <person name="Kingkaew E."/>
            <person name="Tanasupawat S."/>
        </authorList>
    </citation>
    <scope>NUCLEOTIDE SEQUENCE [LARGE SCALE GENOMIC DNA]</scope>
    <source>
        <strain evidence="5 6">LOR1-02</strain>
    </source>
</reference>
<dbReference type="EMBL" id="JAUTWS010000017">
    <property type="protein sequence ID" value="MDO9710361.1"/>
    <property type="molecule type" value="Genomic_DNA"/>
</dbReference>
<dbReference type="PIRSF" id="PIRSF017306">
    <property type="entry name" value="Ureidogly_hydro"/>
    <property type="match status" value="1"/>
</dbReference>
<comment type="subunit">
    <text evidence="1">Homodimer.</text>
</comment>
<dbReference type="PANTHER" id="PTHR21221">
    <property type="entry name" value="UREIDOGLYCOLATE HYDROLASE"/>
    <property type="match status" value="1"/>
</dbReference>
<sequence length="168" mass="18663">MFLKAEPLTSAAFLPYGEVIECPRIPGRTYFEDALANLRPKARPSISLTVKQPLTALPLRSTTMERHEFSSQSFIPQEGGRWLAIVAPHAAEARGGAANTPMPDMARARAFLARPDQGVTYGANVWHHPFTVLDREARFVIVMWKDGTKGDEEFVEVPEFSVEIPDAL</sequence>
<keyword evidence="6" id="KW-1185">Reference proteome</keyword>
<keyword evidence="3 5" id="KW-0456">Lyase</keyword>
<comment type="catalytic activity">
    <reaction evidence="4">
        <text>(S)-ureidoglycolate = urea + glyoxylate</text>
        <dbReference type="Rhea" id="RHEA:11304"/>
        <dbReference type="ChEBI" id="CHEBI:16199"/>
        <dbReference type="ChEBI" id="CHEBI:36655"/>
        <dbReference type="ChEBI" id="CHEBI:57296"/>
        <dbReference type="EC" id="4.3.2.3"/>
    </reaction>
</comment>
<evidence type="ECO:0000256" key="2">
    <source>
        <dbReference type="ARBA" id="ARBA00022631"/>
    </source>
</evidence>
<dbReference type="RefSeq" id="WP_305105224.1">
    <property type="nucleotide sequence ID" value="NZ_JAUTWS010000017.1"/>
</dbReference>
<protein>
    <submittedName>
        <fullName evidence="5">Ureidoglycolate lyase</fullName>
        <ecNumber evidence="5">4.3.2.3</ecNumber>
    </submittedName>
</protein>
<gene>
    <name evidence="5" type="ORF">Q7A36_18545</name>
</gene>
<dbReference type="Proteomes" id="UP001243009">
    <property type="component" value="Unassembled WGS sequence"/>
</dbReference>
<dbReference type="PANTHER" id="PTHR21221:SF1">
    <property type="entry name" value="UREIDOGLYCOLATE LYASE"/>
    <property type="match status" value="1"/>
</dbReference>
<dbReference type="Pfam" id="PF04115">
    <property type="entry name" value="Ureidogly_lyase"/>
    <property type="match status" value="1"/>
</dbReference>
<evidence type="ECO:0000313" key="5">
    <source>
        <dbReference type="EMBL" id="MDO9710361.1"/>
    </source>
</evidence>
<dbReference type="InterPro" id="IPR047233">
    <property type="entry name" value="UAH_cupin"/>
</dbReference>
<proteinExistence type="predicted"/>
<dbReference type="InterPro" id="IPR007247">
    <property type="entry name" value="Ureidogly_lyase"/>
</dbReference>
<keyword evidence="2" id="KW-0659">Purine metabolism</keyword>
<dbReference type="InterPro" id="IPR024060">
    <property type="entry name" value="Ureidoglycolate_lyase_dom_sf"/>
</dbReference>
<dbReference type="Gene3D" id="2.60.120.480">
    <property type="entry name" value="Ureidoglycolate hydrolase"/>
    <property type="match status" value="1"/>
</dbReference>
<comment type="caution">
    <text evidence="5">The sequence shown here is derived from an EMBL/GenBank/DDBJ whole genome shotgun (WGS) entry which is preliminary data.</text>
</comment>
<dbReference type="InterPro" id="IPR011051">
    <property type="entry name" value="RmlC_Cupin_sf"/>
</dbReference>